<name>A0A0C4YFX9_9BURK</name>
<protein>
    <submittedName>
        <fullName evidence="6">Glycolate dehydrogenase, FAD-binding subunit GlcE</fullName>
        <ecNumber evidence="6">1.1.99.14</ecNumber>
    </submittedName>
</protein>
<dbReference type="PROSITE" id="PS51387">
    <property type="entry name" value="FAD_PCMH"/>
    <property type="match status" value="1"/>
</dbReference>
<dbReference type="Pfam" id="PF01565">
    <property type="entry name" value="FAD_binding_4"/>
    <property type="match status" value="1"/>
</dbReference>
<evidence type="ECO:0000313" key="7">
    <source>
        <dbReference type="Proteomes" id="UP000031843"/>
    </source>
</evidence>
<dbReference type="Gene3D" id="3.30.465.10">
    <property type="match status" value="1"/>
</dbReference>
<dbReference type="SUPFAM" id="SSF55103">
    <property type="entry name" value="FAD-linked oxidases, C-terminal domain"/>
    <property type="match status" value="1"/>
</dbReference>
<dbReference type="InterPro" id="IPR016164">
    <property type="entry name" value="FAD-linked_Oxase-like_C"/>
</dbReference>
<dbReference type="AlphaFoldDB" id="A0A0C4YFX9"/>
<reference evidence="6 7" key="1">
    <citation type="journal article" date="2015" name="Genome Announc.">
        <title>Complete Genome Sequence of Cupriavidus basilensis 4G11, Isolated from the Oak Ridge Field Research Center Site.</title>
        <authorList>
            <person name="Ray J."/>
            <person name="Waters R.J."/>
            <person name="Skerker J.M."/>
            <person name="Kuehl J.V."/>
            <person name="Price M.N."/>
            <person name="Huang J."/>
            <person name="Chakraborty R."/>
            <person name="Arkin A.P."/>
            <person name="Deutschbauer A."/>
        </authorList>
    </citation>
    <scope>NUCLEOTIDE SEQUENCE [LARGE SCALE GENOMIC DNA]</scope>
    <source>
        <strain evidence="6">4G11</strain>
    </source>
</reference>
<dbReference type="InterPro" id="IPR016169">
    <property type="entry name" value="FAD-bd_PCMH_sub2"/>
</dbReference>
<accession>A0A0C4YFX9</accession>
<evidence type="ECO:0000256" key="4">
    <source>
        <dbReference type="ARBA" id="ARBA00023002"/>
    </source>
</evidence>
<dbReference type="RefSeq" id="WP_043349427.1">
    <property type="nucleotide sequence ID" value="NZ_CP010536.1"/>
</dbReference>
<dbReference type="EC" id="1.1.99.14" evidence="6"/>
<keyword evidence="3" id="KW-0274">FAD</keyword>
<dbReference type="InterPro" id="IPR036318">
    <property type="entry name" value="FAD-bd_PCMH-like_sf"/>
</dbReference>
<organism evidence="6 7">
    <name type="scientific">Cupriavidus basilensis</name>
    <dbReference type="NCBI Taxonomy" id="68895"/>
    <lineage>
        <taxon>Bacteria</taxon>
        <taxon>Pseudomonadati</taxon>
        <taxon>Pseudomonadota</taxon>
        <taxon>Betaproteobacteria</taxon>
        <taxon>Burkholderiales</taxon>
        <taxon>Burkholderiaceae</taxon>
        <taxon>Cupriavidus</taxon>
    </lineage>
</organism>
<keyword evidence="7" id="KW-1185">Reference proteome</keyword>
<evidence type="ECO:0000256" key="1">
    <source>
        <dbReference type="ARBA" id="ARBA00001974"/>
    </source>
</evidence>
<sequence length="374" mass="39098">MPATPADQQATLTAFRDAIRHATGTRTPLRLRGGGSKDFYGQHPQGTLLDTRAYSGIVDYDPPELVITARCGTPLAQIEAALAERRQMLAFEPPHFSTGADGSDVATIGGAVAAGLSGPRRQAVGALRDFVLGTRVMDGRGDVLSFGGQVMKNVAGYDVSRLMSGSLGTLGLILEVSLKVLPVPFDDATLRFALDEAAALDRLNDWGGQPLPIAASAWHDGVLHLRLSGAAAALRAARARLGGEAVDAAQADALWRALREHSHAFFAPVQAGRALWRIAVPTTAAPLALPGGQLIEWGGGQRWWLGGSDSAADSAIVRAAAKAAGGHATLFRNGDKAVGVFTPLSAPVAAIHQRLKATFDPAGIFNPQRMYAGL</sequence>
<keyword evidence="4 6" id="KW-0560">Oxidoreductase</keyword>
<dbReference type="GO" id="GO:0019154">
    <property type="term" value="F:glycolate dehydrogenase activity"/>
    <property type="evidence" value="ECO:0007669"/>
    <property type="project" value="UniProtKB-EC"/>
</dbReference>
<evidence type="ECO:0000313" key="6">
    <source>
        <dbReference type="EMBL" id="AJG20889.1"/>
    </source>
</evidence>
<dbReference type="Proteomes" id="UP000031843">
    <property type="component" value="Chromosome main"/>
</dbReference>
<evidence type="ECO:0000256" key="3">
    <source>
        <dbReference type="ARBA" id="ARBA00022827"/>
    </source>
</evidence>
<dbReference type="InterPro" id="IPR006094">
    <property type="entry name" value="Oxid_FAD_bind_N"/>
</dbReference>
<dbReference type="InterPro" id="IPR016166">
    <property type="entry name" value="FAD-bd_PCMH"/>
</dbReference>
<dbReference type="SUPFAM" id="SSF56176">
    <property type="entry name" value="FAD-binding/transporter-associated domain-like"/>
    <property type="match status" value="1"/>
</dbReference>
<proteinExistence type="predicted"/>
<gene>
    <name evidence="6" type="ORF">RR42_m3523</name>
</gene>
<dbReference type="OrthoDB" id="9811557at2"/>
<comment type="cofactor">
    <cofactor evidence="1">
        <name>FAD</name>
        <dbReference type="ChEBI" id="CHEBI:57692"/>
    </cofactor>
</comment>
<evidence type="ECO:0000256" key="2">
    <source>
        <dbReference type="ARBA" id="ARBA00022630"/>
    </source>
</evidence>
<dbReference type="EMBL" id="CP010536">
    <property type="protein sequence ID" value="AJG20889.1"/>
    <property type="molecule type" value="Genomic_DNA"/>
</dbReference>
<dbReference type="InterPro" id="IPR004113">
    <property type="entry name" value="FAD-bd_oxidored_4_C"/>
</dbReference>
<dbReference type="NCBIfam" id="NF008439">
    <property type="entry name" value="PRK11282.1"/>
    <property type="match status" value="1"/>
</dbReference>
<feature type="domain" description="FAD-binding PCMH-type" evidence="5">
    <location>
        <begin position="1"/>
        <end position="183"/>
    </location>
</feature>
<keyword evidence="2" id="KW-0285">Flavoprotein</keyword>
<dbReference type="STRING" id="68895.RR42_m3523"/>
<dbReference type="GO" id="GO:0071949">
    <property type="term" value="F:FAD binding"/>
    <property type="evidence" value="ECO:0007669"/>
    <property type="project" value="InterPro"/>
</dbReference>
<dbReference type="KEGG" id="cbw:RR42_m3523"/>
<dbReference type="Pfam" id="PF02913">
    <property type="entry name" value="FAD-oxidase_C"/>
    <property type="match status" value="1"/>
</dbReference>
<evidence type="ECO:0000259" key="5">
    <source>
        <dbReference type="PROSITE" id="PS51387"/>
    </source>
</evidence>
<dbReference type="PANTHER" id="PTHR11748">
    <property type="entry name" value="D-LACTATE DEHYDROGENASE"/>
    <property type="match status" value="1"/>
</dbReference>
<dbReference type="PANTHER" id="PTHR11748:SF103">
    <property type="entry name" value="GLYCOLATE OXIDASE SUBUNIT GLCE"/>
    <property type="match status" value="1"/>
</dbReference>